<accession>A0ABV0IH31</accession>
<proteinExistence type="predicted"/>
<keyword evidence="7" id="KW-1185">Reference proteome</keyword>
<dbReference type="InterPro" id="IPR023302">
    <property type="entry name" value="Pept_S9A_N"/>
</dbReference>
<dbReference type="SUPFAM" id="SSF50993">
    <property type="entry name" value="Peptidase/esterase 'gauge' domain"/>
    <property type="match status" value="1"/>
</dbReference>
<evidence type="ECO:0000313" key="6">
    <source>
        <dbReference type="EMBL" id="MEO9247466.1"/>
    </source>
</evidence>
<protein>
    <submittedName>
        <fullName evidence="6">Prolyl oligopeptidase family serine peptidase</fullName>
    </submittedName>
</protein>
<organism evidence="6 7">
    <name type="scientific">Citricoccus nitrophenolicus</name>
    <dbReference type="NCBI Taxonomy" id="863575"/>
    <lineage>
        <taxon>Bacteria</taxon>
        <taxon>Bacillati</taxon>
        <taxon>Actinomycetota</taxon>
        <taxon>Actinomycetes</taxon>
        <taxon>Micrococcales</taxon>
        <taxon>Micrococcaceae</taxon>
        <taxon>Citricoccus</taxon>
    </lineage>
</organism>
<dbReference type="Pfam" id="PF00326">
    <property type="entry name" value="Peptidase_S9"/>
    <property type="match status" value="1"/>
</dbReference>
<dbReference type="EMBL" id="JBDXMX010000002">
    <property type="protein sequence ID" value="MEO9247466.1"/>
    <property type="molecule type" value="Genomic_DNA"/>
</dbReference>
<dbReference type="InterPro" id="IPR051167">
    <property type="entry name" value="Prolyl_oligopep/macrocyclase"/>
</dbReference>
<dbReference type="InterPro" id="IPR001375">
    <property type="entry name" value="Peptidase_S9_cat"/>
</dbReference>
<evidence type="ECO:0000259" key="4">
    <source>
        <dbReference type="Pfam" id="PF00326"/>
    </source>
</evidence>
<sequence length="767" mass="83529">MQPSTDLQPTDDLLWLEDIHGQGPLDWVREQNDRTESLLGSDRFSALHRDLTAILDAPDRIPHVSKRGEWYYNFWRDGEHPRGLWRRTRWEPYLAGEPEWEVLLDVDALAAAEGTEWVFSGARLLRPDWDRALLRLSPDGGDAVAVREFDLTTRSFVPAPDGFELPVAKTQVSWISRDRLLVGTVTDPDPETGDATRSSYARTLRVLDRGTTLAAAETVFEVDPGHVAAFGVHDSTPGWERTVGIDAIDFYHSTTWLRDPDGASASTASTGAAGQPGRRPGWRQLEVPLDAEVDVHRQWLTVFLKSEWELPGAVHPAGSLLVCTVDGFLDGSEEPRPVFLPTAAATLSAWTWTASHLVLTVLQDVASALYVLPQDALAAPEPGAPATPVRPAALDATRRILLRNPNPADPFLTLGVGAVDDEDPECGDDLWITATGALTPPTLWRATLPAHLGDAESGSRPAGVVPGLVTVRTGPERFDATGLVVRQHFAVSDDGTRVPYFQIGPADLEADGANPVLMDGYGGFLASKLPGYSGVYGRGWLTRRNAAGRQGIHVIANIRGGGEYGPDWHRAALKQHRHRAYEDFAAIARDLIRRGVTDRAHLAATGRSNGGLLMGAMATLYPELFGALSCGVPLLDMRRYTVLSAGHSWIAEYGDPDVPAEWEYIRTFSPYHLLLDRPVEGAADGRDGGGPGTGYPDLLVWTATSDDRVGPVQARKMAARMQQLGVPNVWFHEDLDGGHAGASDNRQAAAMHARSLEFLWKAVGDDR</sequence>
<dbReference type="Gene3D" id="2.130.10.120">
    <property type="entry name" value="Prolyl oligopeptidase, N-terminal domain"/>
    <property type="match status" value="1"/>
</dbReference>
<evidence type="ECO:0000313" key="7">
    <source>
        <dbReference type="Proteomes" id="UP001484097"/>
    </source>
</evidence>
<dbReference type="Gene3D" id="3.40.50.1820">
    <property type="entry name" value="alpha/beta hydrolase"/>
    <property type="match status" value="1"/>
</dbReference>
<dbReference type="PANTHER" id="PTHR42881:SF13">
    <property type="entry name" value="PROLYL ENDOPEPTIDASE"/>
    <property type="match status" value="1"/>
</dbReference>
<dbReference type="RefSeq" id="WP_347920062.1">
    <property type="nucleotide sequence ID" value="NZ_JBDXMX010000002.1"/>
</dbReference>
<gene>
    <name evidence="6" type="ORF">ABDK96_07225</name>
</gene>
<dbReference type="InterPro" id="IPR029058">
    <property type="entry name" value="AB_hydrolase_fold"/>
</dbReference>
<evidence type="ECO:0000259" key="5">
    <source>
        <dbReference type="Pfam" id="PF02897"/>
    </source>
</evidence>
<keyword evidence="3" id="KW-0720">Serine protease</keyword>
<feature type="domain" description="Peptidase S9A N-terminal" evidence="5">
    <location>
        <begin position="10"/>
        <end position="371"/>
    </location>
</feature>
<dbReference type="InterPro" id="IPR002470">
    <property type="entry name" value="Peptidase_S9A"/>
</dbReference>
<reference evidence="6 7" key="1">
    <citation type="submission" date="2024-05" db="EMBL/GenBank/DDBJ databases">
        <authorList>
            <person name="Yi C."/>
        </authorList>
    </citation>
    <scope>NUCLEOTIDE SEQUENCE [LARGE SCALE GENOMIC DNA]</scope>
    <source>
        <strain evidence="6 7">XS13</strain>
    </source>
</reference>
<evidence type="ECO:0000256" key="2">
    <source>
        <dbReference type="ARBA" id="ARBA00022801"/>
    </source>
</evidence>
<dbReference type="PANTHER" id="PTHR42881">
    <property type="entry name" value="PROLYL ENDOPEPTIDASE"/>
    <property type="match status" value="1"/>
</dbReference>
<dbReference type="Proteomes" id="UP001484097">
    <property type="component" value="Unassembled WGS sequence"/>
</dbReference>
<comment type="caution">
    <text evidence="6">The sequence shown here is derived from an EMBL/GenBank/DDBJ whole genome shotgun (WGS) entry which is preliminary data.</text>
</comment>
<evidence type="ECO:0000256" key="1">
    <source>
        <dbReference type="ARBA" id="ARBA00022670"/>
    </source>
</evidence>
<keyword evidence="2" id="KW-0378">Hydrolase</keyword>
<evidence type="ECO:0000256" key="3">
    <source>
        <dbReference type="ARBA" id="ARBA00022825"/>
    </source>
</evidence>
<keyword evidence="1" id="KW-0645">Protease</keyword>
<name>A0ABV0IH31_9MICC</name>
<feature type="domain" description="Peptidase S9 prolyl oligopeptidase catalytic" evidence="4">
    <location>
        <begin position="547"/>
        <end position="764"/>
    </location>
</feature>
<dbReference type="SUPFAM" id="SSF53474">
    <property type="entry name" value="alpha/beta-Hydrolases"/>
    <property type="match status" value="1"/>
</dbReference>
<dbReference type="Pfam" id="PF02897">
    <property type="entry name" value="Peptidase_S9_N"/>
    <property type="match status" value="1"/>
</dbReference>
<dbReference type="PRINTS" id="PR00862">
    <property type="entry name" value="PROLIGOPTASE"/>
</dbReference>